<feature type="region of interest" description="Disordered" evidence="1">
    <location>
        <begin position="202"/>
        <end position="224"/>
    </location>
</feature>
<evidence type="ECO:0000313" key="3">
    <source>
        <dbReference type="Proteomes" id="UP001221142"/>
    </source>
</evidence>
<proteinExistence type="predicted"/>
<comment type="caution">
    <text evidence="2">The sequence shown here is derived from an EMBL/GenBank/DDBJ whole genome shotgun (WGS) entry which is preliminary data.</text>
</comment>
<evidence type="ECO:0000313" key="2">
    <source>
        <dbReference type="EMBL" id="KAJ7605001.1"/>
    </source>
</evidence>
<keyword evidence="3" id="KW-1185">Reference proteome</keyword>
<accession>A0AAD7AZ42</accession>
<name>A0AAD7AZ42_9AGAR</name>
<organism evidence="2 3">
    <name type="scientific">Roridomyces roridus</name>
    <dbReference type="NCBI Taxonomy" id="1738132"/>
    <lineage>
        <taxon>Eukaryota</taxon>
        <taxon>Fungi</taxon>
        <taxon>Dikarya</taxon>
        <taxon>Basidiomycota</taxon>
        <taxon>Agaricomycotina</taxon>
        <taxon>Agaricomycetes</taxon>
        <taxon>Agaricomycetidae</taxon>
        <taxon>Agaricales</taxon>
        <taxon>Marasmiineae</taxon>
        <taxon>Mycenaceae</taxon>
        <taxon>Roridomyces</taxon>
    </lineage>
</organism>
<protein>
    <submittedName>
        <fullName evidence="2">Uncharacterized protein</fullName>
    </submittedName>
</protein>
<gene>
    <name evidence="2" type="ORF">FB45DRAFT_1042839</name>
</gene>
<dbReference type="EMBL" id="JARKIF010000084">
    <property type="protein sequence ID" value="KAJ7605001.1"/>
    <property type="molecule type" value="Genomic_DNA"/>
</dbReference>
<dbReference type="AlphaFoldDB" id="A0AAD7AZ42"/>
<feature type="compositionally biased region" description="Basic and acidic residues" evidence="1">
    <location>
        <begin position="202"/>
        <end position="214"/>
    </location>
</feature>
<sequence>MKVEATEATIPSPTKQAKIEAAESTLPPKRAKIPLFADDPHDRRDDPDYDAYMATIIKMCEEEEDRSIPSTRSPPDTDPDWLWLLEMTRRRMEGPKLTLHSTTIFTPELAPFASNSTYSVRHLRGPWARKRKQGSPDLQVLWSLGVVLPPNIERRQNIEELREKARERMQRCVMLSALNPLTLTYPILSRLRDKRKDDLEDLEEHHARARESSRKYRQAHSSALAHRQRIRRMDAFEKKHGHVAWSERSAKLEEQRRVAAEEEEWHLYEAELKLRWKDNAAVAG</sequence>
<evidence type="ECO:0000256" key="1">
    <source>
        <dbReference type="SAM" id="MobiDB-lite"/>
    </source>
</evidence>
<dbReference type="Proteomes" id="UP001221142">
    <property type="component" value="Unassembled WGS sequence"/>
</dbReference>
<reference evidence="2" key="1">
    <citation type="submission" date="2023-03" db="EMBL/GenBank/DDBJ databases">
        <title>Massive genome expansion in bonnet fungi (Mycena s.s.) driven by repeated elements and novel gene families across ecological guilds.</title>
        <authorList>
            <consortium name="Lawrence Berkeley National Laboratory"/>
            <person name="Harder C.B."/>
            <person name="Miyauchi S."/>
            <person name="Viragh M."/>
            <person name="Kuo A."/>
            <person name="Thoen E."/>
            <person name="Andreopoulos B."/>
            <person name="Lu D."/>
            <person name="Skrede I."/>
            <person name="Drula E."/>
            <person name="Henrissat B."/>
            <person name="Morin E."/>
            <person name="Kohler A."/>
            <person name="Barry K."/>
            <person name="LaButti K."/>
            <person name="Morin E."/>
            <person name="Salamov A."/>
            <person name="Lipzen A."/>
            <person name="Mereny Z."/>
            <person name="Hegedus B."/>
            <person name="Baldrian P."/>
            <person name="Stursova M."/>
            <person name="Weitz H."/>
            <person name="Taylor A."/>
            <person name="Grigoriev I.V."/>
            <person name="Nagy L.G."/>
            <person name="Martin F."/>
            <person name="Kauserud H."/>
        </authorList>
    </citation>
    <scope>NUCLEOTIDE SEQUENCE</scope>
    <source>
        <strain evidence="2">9284</strain>
    </source>
</reference>
<feature type="region of interest" description="Disordered" evidence="1">
    <location>
        <begin position="1"/>
        <end position="46"/>
    </location>
</feature>